<protein>
    <recommendedName>
        <fullName evidence="2">DUF676 domain-containing protein</fullName>
    </recommendedName>
</protein>
<sequence>HLIVCVHGLDGNSGDLRLFRCYLEMALPSTRLDFLMSEVNQADTFVTFEEMTEKLVQEIRHYIEAYSIFPSKLSFIGHSLGNIIIRSALTHPDMRLFAGKFHTLLSLSGPHLGMLYPTSPLVSTGLWLMQKWKKSDALQQLSLHDHTDLRQTFLYKLSKSSGLEYFKNILLVSSTQDHYVPYHSARMEMCRAAAKDSSEFGTIYREMVTNLMAPLKSKTGSTLVRYSVYHGLPSSANSFIGRAAHIAMLDSELFIEKMLLVSAMDYFR</sequence>
<dbReference type="EMBL" id="DS469519">
    <property type="protein sequence ID" value="EDO47512.1"/>
    <property type="molecule type" value="Genomic_DNA"/>
</dbReference>
<comment type="similarity">
    <text evidence="1">Belongs to the FAM135 family.</text>
</comment>
<dbReference type="FunFam" id="3.40.50.1820:FF:000004">
    <property type="entry name" value="Protein FAM135A isoform a"/>
    <property type="match status" value="1"/>
</dbReference>
<dbReference type="Proteomes" id="UP000001593">
    <property type="component" value="Unassembled WGS sequence"/>
</dbReference>
<evidence type="ECO:0000313" key="4">
    <source>
        <dbReference type="Proteomes" id="UP000001593"/>
    </source>
</evidence>
<dbReference type="InterPro" id="IPR007751">
    <property type="entry name" value="DUF676_lipase-like"/>
</dbReference>
<dbReference type="InterPro" id="IPR029058">
    <property type="entry name" value="AB_hydrolase_fold"/>
</dbReference>
<dbReference type="PANTHER" id="PTHR12482:SF5">
    <property type="entry name" value="DUF676 DOMAIN-CONTAINING PROTEIN"/>
    <property type="match status" value="1"/>
</dbReference>
<dbReference type="PhylomeDB" id="A7RLZ6"/>
<keyword evidence="4" id="KW-1185">Reference proteome</keyword>
<dbReference type="InParanoid" id="A7RLZ6"/>
<reference evidence="3 4" key="1">
    <citation type="journal article" date="2007" name="Science">
        <title>Sea anemone genome reveals ancestral eumetazoan gene repertoire and genomic organization.</title>
        <authorList>
            <person name="Putnam N.H."/>
            <person name="Srivastava M."/>
            <person name="Hellsten U."/>
            <person name="Dirks B."/>
            <person name="Chapman J."/>
            <person name="Salamov A."/>
            <person name="Terry A."/>
            <person name="Shapiro H."/>
            <person name="Lindquist E."/>
            <person name="Kapitonov V.V."/>
            <person name="Jurka J."/>
            <person name="Genikhovich G."/>
            <person name="Grigoriev I.V."/>
            <person name="Lucas S.M."/>
            <person name="Steele R.E."/>
            <person name="Finnerty J.R."/>
            <person name="Technau U."/>
            <person name="Martindale M.Q."/>
            <person name="Rokhsar D.S."/>
        </authorList>
    </citation>
    <scope>NUCLEOTIDE SEQUENCE [LARGE SCALE GENOMIC DNA]</scope>
    <source>
        <strain evidence="4">CH2 X CH6</strain>
    </source>
</reference>
<evidence type="ECO:0000313" key="3">
    <source>
        <dbReference type="EMBL" id="EDO47512.1"/>
    </source>
</evidence>
<dbReference type="Gene3D" id="3.40.50.1820">
    <property type="entry name" value="alpha/beta hydrolase"/>
    <property type="match status" value="1"/>
</dbReference>
<name>A7RLZ6_NEMVE</name>
<dbReference type="GO" id="GO:0006629">
    <property type="term" value="P:lipid metabolic process"/>
    <property type="evidence" value="ECO:0000318"/>
    <property type="project" value="GO_Central"/>
</dbReference>
<dbReference type="OMA" id="WIMSEPE"/>
<accession>A7RLZ6</accession>
<dbReference type="eggNOG" id="KOG2205">
    <property type="taxonomic scope" value="Eukaryota"/>
</dbReference>
<evidence type="ECO:0000256" key="1">
    <source>
        <dbReference type="ARBA" id="ARBA00007949"/>
    </source>
</evidence>
<dbReference type="SUPFAM" id="SSF53474">
    <property type="entry name" value="alpha/beta-Hydrolases"/>
    <property type="match status" value="1"/>
</dbReference>
<dbReference type="InterPro" id="IPR044294">
    <property type="entry name" value="Lipase-like"/>
</dbReference>
<gene>
    <name evidence="3" type="ORF">NEMVEDRAFT_v1g86648</name>
</gene>
<proteinExistence type="inferred from homology"/>
<dbReference type="AlphaFoldDB" id="A7RLZ6"/>
<dbReference type="PANTHER" id="PTHR12482">
    <property type="entry name" value="LIPASE ROG1-RELATED-RELATED"/>
    <property type="match status" value="1"/>
</dbReference>
<feature type="domain" description="DUF676" evidence="2">
    <location>
        <begin position="1"/>
        <end position="191"/>
    </location>
</feature>
<organism evidence="3 4">
    <name type="scientific">Nematostella vectensis</name>
    <name type="common">Starlet sea anemone</name>
    <dbReference type="NCBI Taxonomy" id="45351"/>
    <lineage>
        <taxon>Eukaryota</taxon>
        <taxon>Metazoa</taxon>
        <taxon>Cnidaria</taxon>
        <taxon>Anthozoa</taxon>
        <taxon>Hexacorallia</taxon>
        <taxon>Actiniaria</taxon>
        <taxon>Edwardsiidae</taxon>
        <taxon>Nematostella</taxon>
    </lineage>
</organism>
<evidence type="ECO:0000259" key="2">
    <source>
        <dbReference type="Pfam" id="PF05057"/>
    </source>
</evidence>
<dbReference type="STRING" id="45351.A7RLZ6"/>
<dbReference type="HOGENOM" id="CLU_041064_1_0_1"/>
<feature type="non-terminal residue" evidence="3">
    <location>
        <position position="268"/>
    </location>
</feature>
<dbReference type="Pfam" id="PF05057">
    <property type="entry name" value="DUF676"/>
    <property type="match status" value="1"/>
</dbReference>